<evidence type="ECO:0000256" key="1">
    <source>
        <dbReference type="SAM" id="MobiDB-lite"/>
    </source>
</evidence>
<evidence type="ECO:0000313" key="2">
    <source>
        <dbReference type="EMBL" id="PMD31992.1"/>
    </source>
</evidence>
<sequence length="611" mass="70282">MTMASKGFSSLCDASTDLQTANHSQWKGLSADRRARLLQAEDDTEPFPELIKPSRVSSRSKQEAREQAPSPDGPAPYASAKERAEHLAEQGWIEKRGNGKGRSWSIRRMDAESAPKKAKPPTEEPKLRQPAPMKRNAAAGFLDTYSGRDPSHAREHYGQARINGIPVEEYSEVMLALAAKNRKDRDFQDRFAAILASHDGRRVSAEGGTLDADGGCYDADTSYISESRGGYNTPRDEIMGGAGQSSSYATRDSANERAGYRDRRRPAASDYFSGSCNEDVDTNRFEAAPRREPGFRQAYQTREERIAKLRAEIAEYRSMGKEYRLDIVYNDNGEEMPRWVRYRKDKQKLDKLEKKQGSGFSQRFEQVLAKHDGKKERFDNNGMDFEMGDRQTKGDNRSDHGSKRKREDDDEDTIMQSMKHMRVACGRRRSTNVDRNNFPADLAKEFSQRSPEYRHDHSPRQRSVDRLGQSLRGTYEPERSRDRRPAYDDVNDELASCRDDRKVRERDREERYSKESHRGRREKDRDLISYSDRRVDNYGNRRDVGGEGRYSKGSDRSQKDDRSTYRGIADNLDQYKEIRKQEEECRVSSRRRSESPKPAKSRSSHPHTLYL</sequence>
<feature type="compositionally biased region" description="Basic residues" evidence="1">
    <location>
        <begin position="419"/>
        <end position="430"/>
    </location>
</feature>
<feature type="region of interest" description="Disordered" evidence="1">
    <location>
        <begin position="227"/>
        <end position="265"/>
    </location>
</feature>
<feature type="compositionally biased region" description="Basic and acidic residues" evidence="1">
    <location>
        <begin position="475"/>
        <end position="487"/>
    </location>
</feature>
<dbReference type="EMBL" id="KZ613960">
    <property type="protein sequence ID" value="PMD31992.1"/>
    <property type="molecule type" value="Genomic_DNA"/>
</dbReference>
<gene>
    <name evidence="2" type="ORF">L207DRAFT_590866</name>
</gene>
<feature type="compositionally biased region" description="Basic and acidic residues" evidence="1">
    <location>
        <begin position="253"/>
        <end position="265"/>
    </location>
</feature>
<feature type="compositionally biased region" description="Basic and acidic residues" evidence="1">
    <location>
        <begin position="387"/>
        <end position="407"/>
    </location>
</feature>
<feature type="compositionally biased region" description="Basic and acidic residues" evidence="1">
    <location>
        <begin position="107"/>
        <end position="127"/>
    </location>
</feature>
<evidence type="ECO:0000313" key="3">
    <source>
        <dbReference type="Proteomes" id="UP000235786"/>
    </source>
</evidence>
<feature type="region of interest" description="Disordered" evidence="1">
    <location>
        <begin position="37"/>
        <end position="133"/>
    </location>
</feature>
<organism evidence="2 3">
    <name type="scientific">Hyaloscypha variabilis (strain UAMH 11265 / GT02V1 / F)</name>
    <name type="common">Meliniomyces variabilis</name>
    <dbReference type="NCBI Taxonomy" id="1149755"/>
    <lineage>
        <taxon>Eukaryota</taxon>
        <taxon>Fungi</taxon>
        <taxon>Dikarya</taxon>
        <taxon>Ascomycota</taxon>
        <taxon>Pezizomycotina</taxon>
        <taxon>Leotiomycetes</taxon>
        <taxon>Helotiales</taxon>
        <taxon>Hyaloscyphaceae</taxon>
        <taxon>Hyaloscypha</taxon>
        <taxon>Hyaloscypha variabilis</taxon>
    </lineage>
</organism>
<reference evidence="2 3" key="1">
    <citation type="submission" date="2016-04" db="EMBL/GenBank/DDBJ databases">
        <title>A degradative enzymes factory behind the ericoid mycorrhizal symbiosis.</title>
        <authorList>
            <consortium name="DOE Joint Genome Institute"/>
            <person name="Martino E."/>
            <person name="Morin E."/>
            <person name="Grelet G."/>
            <person name="Kuo A."/>
            <person name="Kohler A."/>
            <person name="Daghino S."/>
            <person name="Barry K."/>
            <person name="Choi C."/>
            <person name="Cichocki N."/>
            <person name="Clum A."/>
            <person name="Copeland A."/>
            <person name="Hainaut M."/>
            <person name="Haridas S."/>
            <person name="Labutti K."/>
            <person name="Lindquist E."/>
            <person name="Lipzen A."/>
            <person name="Khouja H.-R."/>
            <person name="Murat C."/>
            <person name="Ohm R."/>
            <person name="Olson A."/>
            <person name="Spatafora J."/>
            <person name="Veneault-Fourrey C."/>
            <person name="Henrissat B."/>
            <person name="Grigoriev I."/>
            <person name="Martin F."/>
            <person name="Perotto S."/>
        </authorList>
    </citation>
    <scope>NUCLEOTIDE SEQUENCE [LARGE SCALE GENOMIC DNA]</scope>
    <source>
        <strain evidence="2 3">F</strain>
    </source>
</reference>
<keyword evidence="3" id="KW-1185">Reference proteome</keyword>
<feature type="compositionally biased region" description="Basic and acidic residues" evidence="1">
    <location>
        <begin position="80"/>
        <end position="97"/>
    </location>
</feature>
<feature type="region of interest" description="Disordered" evidence="1">
    <location>
        <begin position="353"/>
        <end position="611"/>
    </location>
</feature>
<feature type="compositionally biased region" description="Basic and acidic residues" evidence="1">
    <location>
        <begin position="573"/>
        <end position="597"/>
    </location>
</feature>
<accession>A0A2J6R0E9</accession>
<dbReference type="AlphaFoldDB" id="A0A2J6R0E9"/>
<proteinExistence type="predicted"/>
<feature type="compositionally biased region" description="Basic and acidic residues" evidence="1">
    <location>
        <begin position="495"/>
        <end position="564"/>
    </location>
</feature>
<protein>
    <submittedName>
        <fullName evidence="2">Uncharacterized protein</fullName>
    </submittedName>
</protein>
<dbReference type="Proteomes" id="UP000235786">
    <property type="component" value="Unassembled WGS sequence"/>
</dbReference>
<dbReference type="OrthoDB" id="3560361at2759"/>
<feature type="compositionally biased region" description="Basic and acidic residues" evidence="1">
    <location>
        <begin position="442"/>
        <end position="465"/>
    </location>
</feature>
<feature type="compositionally biased region" description="Basic and acidic residues" evidence="1">
    <location>
        <begin position="368"/>
        <end position="379"/>
    </location>
</feature>
<name>A0A2J6R0E9_HYAVF</name>